<gene>
    <name evidence="1" type="ORF">ATANTOWER_020327</name>
</gene>
<reference evidence="1 2" key="1">
    <citation type="submission" date="2021-07" db="EMBL/GenBank/DDBJ databases">
        <authorList>
            <person name="Palmer J.M."/>
        </authorList>
    </citation>
    <scope>NUCLEOTIDE SEQUENCE [LARGE SCALE GENOMIC DNA]</scope>
    <source>
        <strain evidence="1 2">AT_MEX2019</strain>
        <tissue evidence="1">Muscle</tissue>
    </source>
</reference>
<organism evidence="1 2">
    <name type="scientific">Ataeniobius toweri</name>
    <dbReference type="NCBI Taxonomy" id="208326"/>
    <lineage>
        <taxon>Eukaryota</taxon>
        <taxon>Metazoa</taxon>
        <taxon>Chordata</taxon>
        <taxon>Craniata</taxon>
        <taxon>Vertebrata</taxon>
        <taxon>Euteleostomi</taxon>
        <taxon>Actinopterygii</taxon>
        <taxon>Neopterygii</taxon>
        <taxon>Teleostei</taxon>
        <taxon>Neoteleostei</taxon>
        <taxon>Acanthomorphata</taxon>
        <taxon>Ovalentaria</taxon>
        <taxon>Atherinomorphae</taxon>
        <taxon>Cyprinodontiformes</taxon>
        <taxon>Goodeidae</taxon>
        <taxon>Ataeniobius</taxon>
    </lineage>
</organism>
<sequence>MTSGNISMKNIFDLKLRRNNESSFCLHVSSQICSWPVSMLVSSGYRSELRPIRGCLSVCLFVVYLFVPPSMVCHHAEVLPAFQPREGPSLLQLHPANISANVANCSSKNSTDPGQKQPNPPLQVRTYGTAAVQAALPAPQLDGG</sequence>
<dbReference type="EMBL" id="JAHUTI010053476">
    <property type="protein sequence ID" value="MED6249823.1"/>
    <property type="molecule type" value="Genomic_DNA"/>
</dbReference>
<name>A0ABU7BJP4_9TELE</name>
<protein>
    <submittedName>
        <fullName evidence="1">Uncharacterized protein</fullName>
    </submittedName>
</protein>
<keyword evidence="2" id="KW-1185">Reference proteome</keyword>
<accession>A0ABU7BJP4</accession>
<evidence type="ECO:0000313" key="1">
    <source>
        <dbReference type="EMBL" id="MED6249823.1"/>
    </source>
</evidence>
<proteinExistence type="predicted"/>
<comment type="caution">
    <text evidence="1">The sequence shown here is derived from an EMBL/GenBank/DDBJ whole genome shotgun (WGS) entry which is preliminary data.</text>
</comment>
<dbReference type="Proteomes" id="UP001345963">
    <property type="component" value="Unassembled WGS sequence"/>
</dbReference>
<evidence type="ECO:0000313" key="2">
    <source>
        <dbReference type="Proteomes" id="UP001345963"/>
    </source>
</evidence>